<dbReference type="AlphaFoldDB" id="A0A2T3ZFP1"/>
<evidence type="ECO:0000313" key="2">
    <source>
        <dbReference type="EMBL" id="PTB43610.1"/>
    </source>
</evidence>
<gene>
    <name evidence="2" type="ORF">M441DRAFT_375790</name>
</gene>
<feature type="signal peptide" evidence="1">
    <location>
        <begin position="1"/>
        <end position="18"/>
    </location>
</feature>
<protein>
    <recommendedName>
        <fullName evidence="4">Secreted protein</fullName>
    </recommendedName>
</protein>
<evidence type="ECO:0008006" key="4">
    <source>
        <dbReference type="Google" id="ProtNLM"/>
    </source>
</evidence>
<evidence type="ECO:0000313" key="3">
    <source>
        <dbReference type="Proteomes" id="UP000240493"/>
    </source>
</evidence>
<reference evidence="2 3" key="1">
    <citation type="submission" date="2016-07" db="EMBL/GenBank/DDBJ databases">
        <title>Multiple horizontal gene transfer events from other fungi enriched the ability of initially mycotrophic Trichoderma (Ascomycota) to feed on dead plant biomass.</title>
        <authorList>
            <consortium name="DOE Joint Genome Institute"/>
            <person name="Aerts A."/>
            <person name="Atanasova L."/>
            <person name="Chenthamara K."/>
            <person name="Zhang J."/>
            <person name="Grujic M."/>
            <person name="Henrissat B."/>
            <person name="Kuo A."/>
            <person name="Salamov A."/>
            <person name="Lipzen A."/>
            <person name="Labutti K."/>
            <person name="Barry K."/>
            <person name="Miao Y."/>
            <person name="Rahimi M.J."/>
            <person name="Shen Q."/>
            <person name="Grigoriev I.V."/>
            <person name="Kubicek C.P."/>
            <person name="Druzhinina I.S."/>
        </authorList>
    </citation>
    <scope>NUCLEOTIDE SEQUENCE [LARGE SCALE GENOMIC DNA]</scope>
    <source>
        <strain evidence="2 3">CBS 433.97</strain>
    </source>
</reference>
<sequence>MMLYTWMSSLAMIRACGCCFVPATQTRRMQGGDSFLARVRVPGTYRYILHRATRSPPLAPSTVRCGIPEVAVLAVEHARVALSLQTQGRLRHSIQSIVRPQSLGISPYDGRREQPWQRQHLSLHSALE</sequence>
<accession>A0A2T3ZFP1</accession>
<evidence type="ECO:0000256" key="1">
    <source>
        <dbReference type="SAM" id="SignalP"/>
    </source>
</evidence>
<dbReference type="EMBL" id="KZ679259">
    <property type="protein sequence ID" value="PTB43610.1"/>
    <property type="molecule type" value="Genomic_DNA"/>
</dbReference>
<proteinExistence type="predicted"/>
<keyword evidence="3" id="KW-1185">Reference proteome</keyword>
<dbReference type="Proteomes" id="UP000240493">
    <property type="component" value="Unassembled WGS sequence"/>
</dbReference>
<keyword evidence="1" id="KW-0732">Signal</keyword>
<feature type="chain" id="PRO_5015661244" description="Secreted protein" evidence="1">
    <location>
        <begin position="19"/>
        <end position="128"/>
    </location>
</feature>
<organism evidence="2 3">
    <name type="scientific">Trichoderma asperellum (strain ATCC 204424 / CBS 433.97 / NBRC 101777)</name>
    <dbReference type="NCBI Taxonomy" id="1042311"/>
    <lineage>
        <taxon>Eukaryota</taxon>
        <taxon>Fungi</taxon>
        <taxon>Dikarya</taxon>
        <taxon>Ascomycota</taxon>
        <taxon>Pezizomycotina</taxon>
        <taxon>Sordariomycetes</taxon>
        <taxon>Hypocreomycetidae</taxon>
        <taxon>Hypocreales</taxon>
        <taxon>Hypocreaceae</taxon>
        <taxon>Trichoderma</taxon>
    </lineage>
</organism>
<name>A0A2T3ZFP1_TRIA4</name>